<dbReference type="InterPro" id="IPR055235">
    <property type="entry name" value="ASD1_cat"/>
</dbReference>
<dbReference type="GO" id="GO:0046556">
    <property type="term" value="F:alpha-L-arabinofuranosidase activity"/>
    <property type="evidence" value="ECO:0007669"/>
    <property type="project" value="UniProtKB-EC"/>
</dbReference>
<dbReference type="GO" id="GO:0046373">
    <property type="term" value="P:L-arabinose metabolic process"/>
    <property type="evidence" value="ECO:0007669"/>
    <property type="project" value="InterPro"/>
</dbReference>
<keyword evidence="5 10" id="KW-0378">Hydrolase</keyword>
<feature type="signal peptide" evidence="8">
    <location>
        <begin position="1"/>
        <end position="22"/>
    </location>
</feature>
<evidence type="ECO:0000256" key="4">
    <source>
        <dbReference type="ARBA" id="ARBA00012670"/>
    </source>
</evidence>
<evidence type="ECO:0000256" key="2">
    <source>
        <dbReference type="ARBA" id="ARBA00007186"/>
    </source>
</evidence>
<dbReference type="InterPro" id="IPR017853">
    <property type="entry name" value="GH"/>
</dbReference>
<keyword evidence="11" id="KW-1185">Reference proteome</keyword>
<dbReference type="SMART" id="SM00813">
    <property type="entry name" value="Alpha-L-AF_C"/>
    <property type="match status" value="1"/>
</dbReference>
<dbReference type="InterPro" id="IPR010720">
    <property type="entry name" value="Alpha-L-AF_C"/>
</dbReference>
<comment type="subunit">
    <text evidence="3">Homohexamer; trimer of dimers.</text>
</comment>
<evidence type="ECO:0000256" key="6">
    <source>
        <dbReference type="ARBA" id="ARBA00023277"/>
    </source>
</evidence>
<dbReference type="InterPro" id="IPR013780">
    <property type="entry name" value="Glyco_hydro_b"/>
</dbReference>
<protein>
    <recommendedName>
        <fullName evidence="4">non-reducing end alpha-L-arabinofuranosidase</fullName>
        <ecNumber evidence="4">3.2.1.55</ecNumber>
    </recommendedName>
</protein>
<comment type="similarity">
    <text evidence="2">Belongs to the glycosyl hydrolase 51 family.</text>
</comment>
<keyword evidence="8" id="KW-0732">Signal</keyword>
<dbReference type="Proteomes" id="UP000317421">
    <property type="component" value="Unassembled WGS sequence"/>
</dbReference>
<reference evidence="10 11" key="1">
    <citation type="submission" date="2019-02" db="EMBL/GenBank/DDBJ databases">
        <title>Deep-cultivation of Planctomycetes and their phenomic and genomic characterization uncovers novel biology.</title>
        <authorList>
            <person name="Wiegand S."/>
            <person name="Jogler M."/>
            <person name="Boedeker C."/>
            <person name="Pinto D."/>
            <person name="Vollmers J."/>
            <person name="Rivas-Marin E."/>
            <person name="Kohn T."/>
            <person name="Peeters S.H."/>
            <person name="Heuer A."/>
            <person name="Rast P."/>
            <person name="Oberbeckmann S."/>
            <person name="Bunk B."/>
            <person name="Jeske O."/>
            <person name="Meyerdierks A."/>
            <person name="Storesund J.E."/>
            <person name="Kallscheuer N."/>
            <person name="Luecker S."/>
            <person name="Lage O.M."/>
            <person name="Pohl T."/>
            <person name="Merkel B.J."/>
            <person name="Hornburger P."/>
            <person name="Mueller R.-W."/>
            <person name="Bruemmer F."/>
            <person name="Labrenz M."/>
            <person name="Spormann A.M."/>
            <person name="Op Den Camp H."/>
            <person name="Overmann J."/>
            <person name="Amann R."/>
            <person name="Jetten M.S.M."/>
            <person name="Mascher T."/>
            <person name="Medema M.H."/>
            <person name="Devos D.P."/>
            <person name="Kaster A.-K."/>
            <person name="Ovreas L."/>
            <person name="Rohde M."/>
            <person name="Galperin M.Y."/>
            <person name="Jogler C."/>
        </authorList>
    </citation>
    <scope>NUCLEOTIDE SEQUENCE [LARGE SCALE GENOMIC DNA]</scope>
    <source>
        <strain evidence="10 11">Pla108</strain>
    </source>
</reference>
<dbReference type="SUPFAM" id="SSF51011">
    <property type="entry name" value="Glycosyl hydrolase domain"/>
    <property type="match status" value="1"/>
</dbReference>
<dbReference type="RefSeq" id="WP_146444234.1">
    <property type="nucleotide sequence ID" value="NZ_SJPR01000001.1"/>
</dbReference>
<dbReference type="Pfam" id="PF22848">
    <property type="entry name" value="ASD1_dom"/>
    <property type="match status" value="1"/>
</dbReference>
<comment type="caution">
    <text evidence="10">The sequence shown here is derived from an EMBL/GenBank/DDBJ whole genome shotgun (WGS) entry which is preliminary data.</text>
</comment>
<dbReference type="Pfam" id="PF06964">
    <property type="entry name" value="Alpha-L-AF_C"/>
    <property type="match status" value="1"/>
</dbReference>
<evidence type="ECO:0000313" key="11">
    <source>
        <dbReference type="Proteomes" id="UP000317421"/>
    </source>
</evidence>
<evidence type="ECO:0000256" key="3">
    <source>
        <dbReference type="ARBA" id="ARBA00011165"/>
    </source>
</evidence>
<name>A0A5C6AMU7_9BACT</name>
<dbReference type="AlphaFoldDB" id="A0A5C6AMU7"/>
<organism evidence="10 11">
    <name type="scientific">Botrimarina colliarenosi</name>
    <dbReference type="NCBI Taxonomy" id="2528001"/>
    <lineage>
        <taxon>Bacteria</taxon>
        <taxon>Pseudomonadati</taxon>
        <taxon>Planctomycetota</taxon>
        <taxon>Planctomycetia</taxon>
        <taxon>Pirellulales</taxon>
        <taxon>Lacipirellulaceae</taxon>
        <taxon>Botrimarina</taxon>
    </lineage>
</organism>
<evidence type="ECO:0000313" key="10">
    <source>
        <dbReference type="EMBL" id="TWU00579.1"/>
    </source>
</evidence>
<dbReference type="EC" id="3.2.1.55" evidence="4"/>
<accession>A0A5C6AMU7</accession>
<dbReference type="GO" id="GO:0000272">
    <property type="term" value="P:polysaccharide catabolic process"/>
    <property type="evidence" value="ECO:0007669"/>
    <property type="project" value="TreeGrafter"/>
</dbReference>
<dbReference type="PANTHER" id="PTHR43576:SF2">
    <property type="entry name" value="INTRACELLULAR EXO-ALPHA-L-ARABINOFURANOSIDASE 2"/>
    <property type="match status" value="1"/>
</dbReference>
<keyword evidence="6" id="KW-0119">Carbohydrate metabolism</keyword>
<evidence type="ECO:0000256" key="1">
    <source>
        <dbReference type="ARBA" id="ARBA00001462"/>
    </source>
</evidence>
<dbReference type="Gene3D" id="3.20.20.80">
    <property type="entry name" value="Glycosidases"/>
    <property type="match status" value="1"/>
</dbReference>
<evidence type="ECO:0000256" key="8">
    <source>
        <dbReference type="SAM" id="SignalP"/>
    </source>
</evidence>
<dbReference type="PANTHER" id="PTHR43576">
    <property type="entry name" value="ALPHA-L-ARABINOFURANOSIDASE C-RELATED"/>
    <property type="match status" value="1"/>
</dbReference>
<dbReference type="OrthoDB" id="9758333at2"/>
<sequence length="515" mass="57279" precursor="true">MRRNCLLALACALAALPLSAHAGEATATLHGDRDGGVISRHLYGHFAEHLGRCIYDGIWVGEESDIPNTSGVRNDVIEALKAIQIPNLRWPGGCYADDYHWRDGVGPRDERPVRVNIHWGQVLDTNAFGTHEFLNLCELLGAEPYLAGNVGSGTPQELRDWVEYITYDGDSELAELRREHGREEPWKLKYLGVGNENWGCGGEMRPEYYADLFRRYATFCRDLSGNRLVRVACGPNGGDRKWNAAVLSRASRQMQAYSLHQYTLAAPWNDKLPATGFDEAKWFSILHDSRNIENAIQVAEEEMDKVDPNKRIGLFVDEWGTWYREEPNTPGYGLYQQNSLRDALVAGISLHLFHEHNDRVRMANIAQVVNVLQAMILTEGPDMVLTPTYHVFEMFKVHHDATRLPVDLKGPDYEFDGKKTPALSVSASRDGDGAVHVSIVNTHAHDAMTITCGLEGVSSSAVAGRVLTASELDAHNTFAKPHNLEPEDFDGAKVEDGELTVEVPPRSVVVLSLTE</sequence>
<evidence type="ECO:0000259" key="9">
    <source>
        <dbReference type="SMART" id="SM00813"/>
    </source>
</evidence>
<comment type="catalytic activity">
    <reaction evidence="1">
        <text>Hydrolysis of terminal non-reducing alpha-L-arabinofuranoside residues in alpha-L-arabinosides.</text>
        <dbReference type="EC" id="3.2.1.55"/>
    </reaction>
</comment>
<dbReference type="Gene3D" id="2.60.40.1180">
    <property type="entry name" value="Golgi alpha-mannosidase II"/>
    <property type="match status" value="1"/>
</dbReference>
<dbReference type="EMBL" id="SJPR01000001">
    <property type="protein sequence ID" value="TWU00579.1"/>
    <property type="molecule type" value="Genomic_DNA"/>
</dbReference>
<proteinExistence type="inferred from homology"/>
<dbReference type="SUPFAM" id="SSF51445">
    <property type="entry name" value="(Trans)glycosidases"/>
    <property type="match status" value="1"/>
</dbReference>
<feature type="domain" description="Alpha-L-arabinofuranosidase C-terminal" evidence="9">
    <location>
        <begin position="317"/>
        <end position="507"/>
    </location>
</feature>
<gene>
    <name evidence="10" type="primary">abf2</name>
    <name evidence="10" type="ORF">Pla108_15310</name>
</gene>
<keyword evidence="7 10" id="KW-0326">Glycosidase</keyword>
<feature type="chain" id="PRO_5023009920" description="non-reducing end alpha-L-arabinofuranosidase" evidence="8">
    <location>
        <begin position="23"/>
        <end position="515"/>
    </location>
</feature>
<evidence type="ECO:0000256" key="7">
    <source>
        <dbReference type="ARBA" id="ARBA00023295"/>
    </source>
</evidence>
<evidence type="ECO:0000256" key="5">
    <source>
        <dbReference type="ARBA" id="ARBA00022801"/>
    </source>
</evidence>